<feature type="compositionally biased region" description="Low complexity" evidence="7">
    <location>
        <begin position="919"/>
        <end position="950"/>
    </location>
</feature>
<dbReference type="Pfam" id="PF01465">
    <property type="entry name" value="GRIP"/>
    <property type="match status" value="1"/>
</dbReference>
<feature type="compositionally biased region" description="Low complexity" evidence="7">
    <location>
        <begin position="32"/>
        <end position="59"/>
    </location>
</feature>
<dbReference type="Gene3D" id="1.10.220.60">
    <property type="entry name" value="GRIP domain"/>
    <property type="match status" value="1"/>
</dbReference>
<sequence length="1006" mass="110881">MFGSSLQDRLNAAVKTLEATGSSLQARALSVNANPNANSNQNQDIASSPKEGPSRSSSPAINKSPIPPTSPLATSTSISDKRNENVSPTKSTGSPVPQGGSYVGSTAHLAENALSGLRKSFHFGRSPQDLTKPSTSAITNTDNSSTNQQELKNITLPSSPTAGPSSISRPSSPNPRLLATPNFTLGSDPSSRSTTPVPKSPSGRRGSKLALDTTIPLPPPDPLDPATYPLPPSPTLSTADNLTTPSTGFADPLGASPLLNASADQDVPKLGLEEATPDKEKKVDAVGLGVDGVETEKVEIQITDSSAIESGDVEKPVIELSGEEIKKLADSERRYEDLSQRFTTLLTQSHKANKVLKDLTPLEGGIADHEALEGWVRMVTGKVEMITAEMKRLQDKLTLQDSRMEELRDTHRLEGTSQTDLITKLRGELTEAKEKIETTSTDNSSITQLKTDLSKAQTQAKEEEEKRTKAISLLKTVRLKLVKVEKEKEEIEKDRAEERAERARASEEVEKVRMEKEREVNQLKKNFEKEIQQQKERFDKELNSKKAQWELEMITTKATHAKELSAKTTKVNGLESIVKELNLNKQKTFEALQSKQSEAESAKSEMESLLTRTKELEFQIRESNERCSLLEDSLRESAASNGGRRLSSRNDLGIPDLSNGNPNGSPSISRRNSSTNLNGVNASSSELQKLLTEAENKSESKLSELKHRITSLEIERNEIEEEWSLKLQERLREVEKLRRQIQEKDIEFNDLNRIINGKDNKIQVIEDKVKSLERDLMKMKTKLDQGKADIQIAAEAERSAKDEVSSLQTQISNLQSSIDDSNKHISQLKTTNKTLRDEMRKLQSSVQLMEKQRNPGVGYWSNNASGNNTNINRSSVSSPSGHTSPIPGIGIGLDSPKNQSRTSIDSTQNNNKPNAGTGVSSTNNTVPNTPTISIRESISNGTTTTGTPPNEVKKQDEEEVNLEYLRNVILQFLEHKEMRPNLIRVMSVILRFTPQELRRLNAKLQT</sequence>
<dbReference type="PANTHER" id="PTHR23157:SF25">
    <property type="entry name" value="GRIP AND COILED-COIL DOMAIN-CONTAINING PROTEIN 1"/>
    <property type="match status" value="1"/>
</dbReference>
<dbReference type="EMBL" id="CP144101">
    <property type="protein sequence ID" value="WWC88507.1"/>
    <property type="molecule type" value="Genomic_DNA"/>
</dbReference>
<evidence type="ECO:0000259" key="8">
    <source>
        <dbReference type="PROSITE" id="PS50913"/>
    </source>
</evidence>
<feature type="compositionally biased region" description="Pro residues" evidence="7">
    <location>
        <begin position="216"/>
        <end position="234"/>
    </location>
</feature>
<accession>A0AAX4JSV3</accession>
<dbReference type="AlphaFoldDB" id="A0AAX4JSV3"/>
<keyword evidence="5" id="KW-0472">Membrane</keyword>
<dbReference type="GeneID" id="91094088"/>
<dbReference type="GO" id="GO:0005794">
    <property type="term" value="C:Golgi apparatus"/>
    <property type="evidence" value="ECO:0007669"/>
    <property type="project" value="TreeGrafter"/>
</dbReference>
<dbReference type="PROSITE" id="PS50913">
    <property type="entry name" value="GRIP"/>
    <property type="match status" value="1"/>
</dbReference>
<comment type="subcellular location">
    <subcellularLocation>
        <location evidence="2">Cytoplasm</location>
    </subcellularLocation>
    <subcellularLocation>
        <location evidence="1">Endomembrane system</location>
        <topology evidence="1">Peripheral membrane protein</topology>
    </subcellularLocation>
</comment>
<evidence type="ECO:0000256" key="7">
    <source>
        <dbReference type="SAM" id="MobiDB-lite"/>
    </source>
</evidence>
<keyword evidence="10" id="KW-1185">Reference proteome</keyword>
<feature type="region of interest" description="Disordered" evidence="7">
    <location>
        <begin position="853"/>
        <end position="955"/>
    </location>
</feature>
<feature type="region of interest" description="Disordered" evidence="7">
    <location>
        <begin position="124"/>
        <end position="260"/>
    </location>
</feature>
<gene>
    <name evidence="9" type="ORF">L201_003418</name>
</gene>
<evidence type="ECO:0000256" key="1">
    <source>
        <dbReference type="ARBA" id="ARBA00004184"/>
    </source>
</evidence>
<feature type="compositionally biased region" description="Polar residues" evidence="7">
    <location>
        <begin position="85"/>
        <end position="95"/>
    </location>
</feature>
<evidence type="ECO:0000256" key="5">
    <source>
        <dbReference type="ARBA" id="ARBA00023136"/>
    </source>
</evidence>
<evidence type="ECO:0000313" key="9">
    <source>
        <dbReference type="EMBL" id="WWC88507.1"/>
    </source>
</evidence>
<evidence type="ECO:0000256" key="4">
    <source>
        <dbReference type="ARBA" id="ARBA00023054"/>
    </source>
</evidence>
<feature type="compositionally biased region" description="Polar residues" evidence="7">
    <location>
        <begin position="181"/>
        <end position="197"/>
    </location>
</feature>
<feature type="domain" description="GRIP" evidence="8">
    <location>
        <begin position="955"/>
        <end position="1003"/>
    </location>
</feature>
<dbReference type="InterPro" id="IPR000237">
    <property type="entry name" value="GRIP_dom"/>
</dbReference>
<keyword evidence="3" id="KW-0963">Cytoplasm</keyword>
<evidence type="ECO:0000313" key="10">
    <source>
        <dbReference type="Proteomes" id="UP001355207"/>
    </source>
</evidence>
<feature type="region of interest" description="Disordered" evidence="7">
    <location>
        <begin position="497"/>
        <end position="517"/>
    </location>
</feature>
<feature type="region of interest" description="Disordered" evidence="7">
    <location>
        <begin position="639"/>
        <end position="684"/>
    </location>
</feature>
<evidence type="ECO:0000256" key="3">
    <source>
        <dbReference type="ARBA" id="ARBA00022490"/>
    </source>
</evidence>
<evidence type="ECO:0000256" key="2">
    <source>
        <dbReference type="ARBA" id="ARBA00004496"/>
    </source>
</evidence>
<evidence type="ECO:0000256" key="6">
    <source>
        <dbReference type="SAM" id="Coils"/>
    </source>
</evidence>
<dbReference type="PANTHER" id="PTHR23157">
    <property type="entry name" value="GRIP AND COILED-COIL DOMAIN-CONTAINING PROTEIN 1"/>
    <property type="match status" value="1"/>
</dbReference>
<feature type="compositionally biased region" description="Low complexity" evidence="7">
    <location>
        <begin position="164"/>
        <end position="176"/>
    </location>
</feature>
<feature type="compositionally biased region" description="Polar residues" evidence="7">
    <location>
        <begin position="128"/>
        <end position="163"/>
    </location>
</feature>
<dbReference type="InterPro" id="IPR051952">
    <property type="entry name" value="Golgi-autophagy_related"/>
</dbReference>
<proteinExistence type="predicted"/>
<feature type="compositionally biased region" description="Low complexity" evidence="7">
    <location>
        <begin position="861"/>
        <end position="884"/>
    </location>
</feature>
<dbReference type="RefSeq" id="XP_066075270.1">
    <property type="nucleotide sequence ID" value="XM_066219173.1"/>
</dbReference>
<feature type="compositionally biased region" description="Low complexity" evidence="7">
    <location>
        <begin position="658"/>
        <end position="667"/>
    </location>
</feature>
<feature type="compositionally biased region" description="Polar residues" evidence="7">
    <location>
        <begin position="896"/>
        <end position="918"/>
    </location>
</feature>
<feature type="region of interest" description="Disordered" evidence="7">
    <location>
        <begin position="28"/>
        <end position="104"/>
    </location>
</feature>
<protein>
    <recommendedName>
        <fullName evidence="8">GRIP domain-containing protein</fullName>
    </recommendedName>
</protein>
<dbReference type="Proteomes" id="UP001355207">
    <property type="component" value="Chromosome 4"/>
</dbReference>
<keyword evidence="4 6" id="KW-0175">Coiled coil</keyword>
<dbReference type="SMART" id="SM00755">
    <property type="entry name" value="Grip"/>
    <property type="match status" value="1"/>
</dbReference>
<organism evidence="9 10">
    <name type="scientific">Kwoniella dendrophila CBS 6074</name>
    <dbReference type="NCBI Taxonomy" id="1295534"/>
    <lineage>
        <taxon>Eukaryota</taxon>
        <taxon>Fungi</taxon>
        <taxon>Dikarya</taxon>
        <taxon>Basidiomycota</taxon>
        <taxon>Agaricomycotina</taxon>
        <taxon>Tremellomycetes</taxon>
        <taxon>Tremellales</taxon>
        <taxon>Cryptococcaceae</taxon>
        <taxon>Kwoniella</taxon>
    </lineage>
</organism>
<reference evidence="9 10" key="1">
    <citation type="submission" date="2024-01" db="EMBL/GenBank/DDBJ databases">
        <title>Comparative genomics of Cryptococcus and Kwoniella reveals pathogenesis evolution and contrasting modes of karyotype evolution via chromosome fusion or intercentromeric recombination.</title>
        <authorList>
            <person name="Coelho M.A."/>
            <person name="David-Palma M."/>
            <person name="Shea T."/>
            <person name="Bowers K."/>
            <person name="McGinley-Smith S."/>
            <person name="Mohammad A.W."/>
            <person name="Gnirke A."/>
            <person name="Yurkov A.M."/>
            <person name="Nowrousian M."/>
            <person name="Sun S."/>
            <person name="Cuomo C.A."/>
            <person name="Heitman J."/>
        </authorList>
    </citation>
    <scope>NUCLEOTIDE SEQUENCE [LARGE SCALE GENOMIC DNA]</scope>
    <source>
        <strain evidence="9 10">CBS 6074</strain>
    </source>
</reference>
<dbReference type="Gene3D" id="1.10.287.1490">
    <property type="match status" value="1"/>
</dbReference>
<name>A0AAX4JSV3_9TREE</name>
<feature type="compositionally biased region" description="Polar residues" evidence="7">
    <location>
        <begin position="668"/>
        <end position="684"/>
    </location>
</feature>
<feature type="coiled-coil region" evidence="6">
    <location>
        <begin position="592"/>
        <end position="626"/>
    </location>
</feature>